<evidence type="ECO:0000313" key="1">
    <source>
        <dbReference type="EMBL" id="KAI3715455.1"/>
    </source>
</evidence>
<dbReference type="EMBL" id="CM042053">
    <property type="protein sequence ID" value="KAI3715455.1"/>
    <property type="molecule type" value="Genomic_DNA"/>
</dbReference>
<comment type="caution">
    <text evidence="1">The sequence shown here is derived from an EMBL/GenBank/DDBJ whole genome shotgun (WGS) entry which is preliminary data.</text>
</comment>
<reference evidence="2" key="1">
    <citation type="journal article" date="2022" name="Mol. Ecol. Resour.">
        <title>The genomes of chicory, endive, great burdock and yacon provide insights into Asteraceae palaeo-polyploidization history and plant inulin production.</title>
        <authorList>
            <person name="Fan W."/>
            <person name="Wang S."/>
            <person name="Wang H."/>
            <person name="Wang A."/>
            <person name="Jiang F."/>
            <person name="Liu H."/>
            <person name="Zhao H."/>
            <person name="Xu D."/>
            <person name="Zhang Y."/>
        </authorList>
    </citation>
    <scope>NUCLEOTIDE SEQUENCE [LARGE SCALE GENOMIC DNA]</scope>
    <source>
        <strain evidence="2">cv. Niubang</strain>
    </source>
</reference>
<sequence length="146" mass="16602">MGVRSASHNRANKKRRVHRRKADVDCPCVYGGGGDWRLAHWKLTQPVNPRIPNYLALHFRVQSSQLHEPTPTPTPISIDPSFSSSSRLQNQLLLLLRSDLEVRFLIHLPLQTLVGRLNFQASFETTISRQTTISIQVLTENEPNIT</sequence>
<proteinExistence type="predicted"/>
<accession>A0ACB9B0M6</accession>
<keyword evidence="2" id="KW-1185">Reference proteome</keyword>
<gene>
    <name evidence="1" type="ORF">L6452_22437</name>
</gene>
<protein>
    <submittedName>
        <fullName evidence="1">Uncharacterized protein</fullName>
    </submittedName>
</protein>
<reference evidence="1 2" key="2">
    <citation type="journal article" date="2022" name="Mol. Ecol. Resour.">
        <title>The genomes of chicory, endive, great burdock and yacon provide insights into Asteraceae paleo-polyploidization history and plant inulin production.</title>
        <authorList>
            <person name="Fan W."/>
            <person name="Wang S."/>
            <person name="Wang H."/>
            <person name="Wang A."/>
            <person name="Jiang F."/>
            <person name="Liu H."/>
            <person name="Zhao H."/>
            <person name="Xu D."/>
            <person name="Zhang Y."/>
        </authorList>
    </citation>
    <scope>NUCLEOTIDE SEQUENCE [LARGE SCALE GENOMIC DNA]</scope>
    <source>
        <strain evidence="2">cv. Niubang</strain>
    </source>
</reference>
<organism evidence="1 2">
    <name type="scientific">Arctium lappa</name>
    <name type="common">Greater burdock</name>
    <name type="synonym">Lappa major</name>
    <dbReference type="NCBI Taxonomy" id="4217"/>
    <lineage>
        <taxon>Eukaryota</taxon>
        <taxon>Viridiplantae</taxon>
        <taxon>Streptophyta</taxon>
        <taxon>Embryophyta</taxon>
        <taxon>Tracheophyta</taxon>
        <taxon>Spermatophyta</taxon>
        <taxon>Magnoliopsida</taxon>
        <taxon>eudicotyledons</taxon>
        <taxon>Gunneridae</taxon>
        <taxon>Pentapetalae</taxon>
        <taxon>asterids</taxon>
        <taxon>campanulids</taxon>
        <taxon>Asterales</taxon>
        <taxon>Asteraceae</taxon>
        <taxon>Carduoideae</taxon>
        <taxon>Cardueae</taxon>
        <taxon>Arctiinae</taxon>
        <taxon>Arctium</taxon>
    </lineage>
</organism>
<dbReference type="Proteomes" id="UP001055879">
    <property type="component" value="Linkage Group LG07"/>
</dbReference>
<name>A0ACB9B0M6_ARCLA</name>
<evidence type="ECO:0000313" key="2">
    <source>
        <dbReference type="Proteomes" id="UP001055879"/>
    </source>
</evidence>